<name>A0A2A9DP14_9CORY</name>
<protein>
    <recommendedName>
        <fullName evidence="5">AAA+ superfamily ATPase</fullName>
    </recommendedName>
</protein>
<proteinExistence type="predicted"/>
<evidence type="ECO:0000313" key="4">
    <source>
        <dbReference type="Proteomes" id="UP000221653"/>
    </source>
</evidence>
<dbReference type="EMBL" id="PDJF01000001">
    <property type="protein sequence ID" value="PFG27660.1"/>
    <property type="molecule type" value="Genomic_DNA"/>
</dbReference>
<dbReference type="OrthoDB" id="128089at2"/>
<dbReference type="Pfam" id="PF13635">
    <property type="entry name" value="DUF4143"/>
    <property type="match status" value="1"/>
</dbReference>
<evidence type="ECO:0000259" key="1">
    <source>
        <dbReference type="Pfam" id="PF13173"/>
    </source>
</evidence>
<evidence type="ECO:0008006" key="5">
    <source>
        <dbReference type="Google" id="ProtNLM"/>
    </source>
</evidence>
<feature type="domain" description="DUF4143" evidence="2">
    <location>
        <begin position="205"/>
        <end position="369"/>
    </location>
</feature>
<evidence type="ECO:0000259" key="2">
    <source>
        <dbReference type="Pfam" id="PF13635"/>
    </source>
</evidence>
<dbReference type="STRING" id="1724.GCA_001044175_00657"/>
<accession>A0A2A9DP14</accession>
<dbReference type="Pfam" id="PF13173">
    <property type="entry name" value="AAA_14"/>
    <property type="match status" value="1"/>
</dbReference>
<dbReference type="AlphaFoldDB" id="A0A2A9DP14"/>
<gene>
    <name evidence="3" type="ORF">ATK06_0736</name>
</gene>
<dbReference type="PANTHER" id="PTHR43566:SF2">
    <property type="entry name" value="DUF4143 DOMAIN-CONTAINING PROTEIN"/>
    <property type="match status" value="1"/>
</dbReference>
<dbReference type="PANTHER" id="PTHR43566">
    <property type="entry name" value="CONSERVED PROTEIN"/>
    <property type="match status" value="1"/>
</dbReference>
<dbReference type="RefSeq" id="WP_048381888.1">
    <property type="nucleotide sequence ID" value="NZ_LDYE01000011.1"/>
</dbReference>
<evidence type="ECO:0000313" key="3">
    <source>
        <dbReference type="EMBL" id="PFG27660.1"/>
    </source>
</evidence>
<sequence>MPAYTTRCVDKLLDEYLPHLPAIALEGAKGVGKTETALQRAHTTLRMDFPAVHAMLEADPQLITSYSGTVLLDEWQRFPSSWDIVRRAVDDGADPASFLLTGSAYPPDSASIHSGAGRIDSVRMRPFGIQERPIADTRVVVEALFAGEIGAVEPATLGPGIADYAHEICRSGFPGIMDLPERIRTVRLDSYLSRIVTHDFPEQGLKVRNPEAVRHWMQAYALATSRMDTYQQILDRATPGESDKPSRSTTNAYRALLEQLMILEPLDAWSPLHEGIPRLAKAPKHHLCDPALAARVLGFNQASLLSGSPKSADILAQLFESLVVLTVRVAAESFGATTRHLRTADGKREIDIVVEDAYQNVVGIEVKLSGVVRDNDVAHLLWLQEKLGEKFKAGMVVHAGKELYTRPDGIVVVPLAALG</sequence>
<keyword evidence="4" id="KW-1185">Reference proteome</keyword>
<dbReference type="InterPro" id="IPR025420">
    <property type="entry name" value="DUF4143"/>
</dbReference>
<dbReference type="InterPro" id="IPR041682">
    <property type="entry name" value="AAA_14"/>
</dbReference>
<comment type="caution">
    <text evidence="3">The sequence shown here is derived from an EMBL/GenBank/DDBJ whole genome shotgun (WGS) entry which is preliminary data.</text>
</comment>
<organism evidence="3 4">
    <name type="scientific">Corynebacterium renale</name>
    <dbReference type="NCBI Taxonomy" id="1724"/>
    <lineage>
        <taxon>Bacteria</taxon>
        <taxon>Bacillati</taxon>
        <taxon>Actinomycetota</taxon>
        <taxon>Actinomycetes</taxon>
        <taxon>Mycobacteriales</taxon>
        <taxon>Corynebacteriaceae</taxon>
        <taxon>Corynebacterium</taxon>
    </lineage>
</organism>
<feature type="domain" description="AAA" evidence="1">
    <location>
        <begin position="21"/>
        <end position="131"/>
    </location>
</feature>
<dbReference type="Proteomes" id="UP000221653">
    <property type="component" value="Unassembled WGS sequence"/>
</dbReference>
<reference evidence="3 4" key="1">
    <citation type="submission" date="2017-10" db="EMBL/GenBank/DDBJ databases">
        <title>Sequencing the genomes of 1000 actinobacteria strains.</title>
        <authorList>
            <person name="Klenk H.-P."/>
        </authorList>
    </citation>
    <scope>NUCLEOTIDE SEQUENCE [LARGE SCALE GENOMIC DNA]</scope>
    <source>
        <strain evidence="3 4">DSM 20688</strain>
    </source>
</reference>